<sequence>MADKAKVQQSTHPLASPNTSPRSDTEATATACDGAARDHRKKTNRKKCLLYIPLFLLFQTGIILLLTLTVLKIKTPKFRIHSATLHNLAVKNTNFGRFKFENSYVNLFYRGMEVGRVLIPKGQSNWRSTKKFERKRSSDMNCSMDVLVSNREIKNIECK</sequence>
<accession>A0A2G9HVZ4</accession>
<evidence type="ECO:0000313" key="3">
    <source>
        <dbReference type="EMBL" id="PIN21669.1"/>
    </source>
</evidence>
<dbReference type="AlphaFoldDB" id="A0A2G9HVZ4"/>
<feature type="transmembrane region" description="Helical" evidence="2">
    <location>
        <begin position="48"/>
        <end position="71"/>
    </location>
</feature>
<keyword evidence="4" id="KW-1185">Reference proteome</keyword>
<organism evidence="3 4">
    <name type="scientific">Handroanthus impetiginosus</name>
    <dbReference type="NCBI Taxonomy" id="429701"/>
    <lineage>
        <taxon>Eukaryota</taxon>
        <taxon>Viridiplantae</taxon>
        <taxon>Streptophyta</taxon>
        <taxon>Embryophyta</taxon>
        <taxon>Tracheophyta</taxon>
        <taxon>Spermatophyta</taxon>
        <taxon>Magnoliopsida</taxon>
        <taxon>eudicotyledons</taxon>
        <taxon>Gunneridae</taxon>
        <taxon>Pentapetalae</taxon>
        <taxon>asterids</taxon>
        <taxon>lamiids</taxon>
        <taxon>Lamiales</taxon>
        <taxon>Bignoniaceae</taxon>
        <taxon>Crescentiina</taxon>
        <taxon>Tabebuia alliance</taxon>
        <taxon>Handroanthus</taxon>
    </lineage>
</organism>
<feature type="compositionally biased region" description="Polar residues" evidence="1">
    <location>
        <begin position="7"/>
        <end position="28"/>
    </location>
</feature>
<dbReference type="PANTHER" id="PTHR31852">
    <property type="entry name" value="LATE EMBRYOGENESIS ABUNDANT (LEA) HYDROXYPROLINE-RICH GLYCOPROTEIN FAMILY"/>
    <property type="match status" value="1"/>
</dbReference>
<evidence type="ECO:0000313" key="4">
    <source>
        <dbReference type="Proteomes" id="UP000231279"/>
    </source>
</evidence>
<reference evidence="4" key="1">
    <citation type="journal article" date="2018" name="Gigascience">
        <title>Genome assembly of the Pink Ipe (Handroanthus impetiginosus, Bignoniaceae), a highly valued, ecologically keystone Neotropical timber forest tree.</title>
        <authorList>
            <person name="Silva-Junior O.B."/>
            <person name="Grattapaglia D."/>
            <person name="Novaes E."/>
            <person name="Collevatti R.G."/>
        </authorList>
    </citation>
    <scope>NUCLEOTIDE SEQUENCE [LARGE SCALE GENOMIC DNA]</scope>
    <source>
        <strain evidence="4">cv. UFG-1</strain>
    </source>
</reference>
<evidence type="ECO:0008006" key="5">
    <source>
        <dbReference type="Google" id="ProtNLM"/>
    </source>
</evidence>
<proteinExistence type="predicted"/>
<keyword evidence="2" id="KW-0812">Transmembrane</keyword>
<evidence type="ECO:0000256" key="1">
    <source>
        <dbReference type="SAM" id="MobiDB-lite"/>
    </source>
</evidence>
<gene>
    <name evidence="3" type="ORF">CDL12_05627</name>
</gene>
<dbReference type="InterPro" id="IPR055301">
    <property type="entry name" value="Lea14-like_2"/>
</dbReference>
<keyword evidence="2" id="KW-1133">Transmembrane helix</keyword>
<protein>
    <recommendedName>
        <fullName evidence="5">Late embryogenesis abundant protein LEA-2 subgroup domain-containing protein</fullName>
    </recommendedName>
</protein>
<evidence type="ECO:0000256" key="2">
    <source>
        <dbReference type="SAM" id="Phobius"/>
    </source>
</evidence>
<name>A0A2G9HVZ4_9LAMI</name>
<keyword evidence="2" id="KW-0472">Membrane</keyword>
<feature type="region of interest" description="Disordered" evidence="1">
    <location>
        <begin position="1"/>
        <end position="37"/>
    </location>
</feature>
<dbReference type="Proteomes" id="UP000231279">
    <property type="component" value="Unassembled WGS sequence"/>
</dbReference>
<comment type="caution">
    <text evidence="3">The sequence shown here is derived from an EMBL/GenBank/DDBJ whole genome shotgun (WGS) entry which is preliminary data.</text>
</comment>
<dbReference type="EMBL" id="NKXS01000905">
    <property type="protein sequence ID" value="PIN21669.1"/>
    <property type="molecule type" value="Genomic_DNA"/>
</dbReference>
<dbReference type="OrthoDB" id="1894389at2759"/>